<organism evidence="1">
    <name type="scientific">Arundo donax</name>
    <name type="common">Giant reed</name>
    <name type="synonym">Donax arundinaceus</name>
    <dbReference type="NCBI Taxonomy" id="35708"/>
    <lineage>
        <taxon>Eukaryota</taxon>
        <taxon>Viridiplantae</taxon>
        <taxon>Streptophyta</taxon>
        <taxon>Embryophyta</taxon>
        <taxon>Tracheophyta</taxon>
        <taxon>Spermatophyta</taxon>
        <taxon>Magnoliopsida</taxon>
        <taxon>Liliopsida</taxon>
        <taxon>Poales</taxon>
        <taxon>Poaceae</taxon>
        <taxon>PACMAD clade</taxon>
        <taxon>Arundinoideae</taxon>
        <taxon>Arundineae</taxon>
        <taxon>Arundo</taxon>
    </lineage>
</organism>
<proteinExistence type="predicted"/>
<protein>
    <submittedName>
        <fullName evidence="1">Uncharacterized protein</fullName>
    </submittedName>
</protein>
<reference evidence="1" key="1">
    <citation type="submission" date="2014-09" db="EMBL/GenBank/DDBJ databases">
        <authorList>
            <person name="Magalhaes I.L.F."/>
            <person name="Oliveira U."/>
            <person name="Santos F.R."/>
            <person name="Vidigal T.H.D.A."/>
            <person name="Brescovit A.D."/>
            <person name="Santos A.J."/>
        </authorList>
    </citation>
    <scope>NUCLEOTIDE SEQUENCE</scope>
    <source>
        <tissue evidence="1">Shoot tissue taken approximately 20 cm above the soil surface</tissue>
    </source>
</reference>
<accession>A0A0A9C584</accession>
<name>A0A0A9C584_ARUDO</name>
<evidence type="ECO:0000313" key="1">
    <source>
        <dbReference type="EMBL" id="JAD71474.1"/>
    </source>
</evidence>
<dbReference type="AlphaFoldDB" id="A0A0A9C584"/>
<reference evidence="1" key="2">
    <citation type="journal article" date="2015" name="Data Brief">
        <title>Shoot transcriptome of the giant reed, Arundo donax.</title>
        <authorList>
            <person name="Barrero R.A."/>
            <person name="Guerrero F.D."/>
            <person name="Moolhuijzen P."/>
            <person name="Goolsby J.A."/>
            <person name="Tidwell J."/>
            <person name="Bellgard S.E."/>
            <person name="Bellgard M.I."/>
        </authorList>
    </citation>
    <scope>NUCLEOTIDE SEQUENCE</scope>
    <source>
        <tissue evidence="1">Shoot tissue taken approximately 20 cm above the soil surface</tissue>
    </source>
</reference>
<dbReference type="EMBL" id="GBRH01226421">
    <property type="protein sequence ID" value="JAD71474.1"/>
    <property type="molecule type" value="Transcribed_RNA"/>
</dbReference>
<sequence>MTTSSINLITMIYNHMPHIVKVARNL</sequence>